<proteinExistence type="predicted"/>
<dbReference type="InterPro" id="IPR015943">
    <property type="entry name" value="WD40/YVTN_repeat-like_dom_sf"/>
</dbReference>
<accession>A0A7S3NLJ3</accession>
<name>A0A7S3NLJ3_9STRA</name>
<dbReference type="Pfam" id="PF00400">
    <property type="entry name" value="WD40"/>
    <property type="match status" value="1"/>
</dbReference>
<evidence type="ECO:0008006" key="2">
    <source>
        <dbReference type="Google" id="ProtNLM"/>
    </source>
</evidence>
<dbReference type="InterPro" id="IPR045184">
    <property type="entry name" value="SMU1"/>
</dbReference>
<gene>
    <name evidence="1" type="ORF">ALAG00032_LOCUS9207</name>
</gene>
<dbReference type="EMBL" id="HBIJ01013592">
    <property type="protein sequence ID" value="CAE0368444.1"/>
    <property type="molecule type" value="Transcribed_RNA"/>
</dbReference>
<dbReference type="InterPro" id="IPR001680">
    <property type="entry name" value="WD40_rpt"/>
</dbReference>
<dbReference type="PANTHER" id="PTHR22848">
    <property type="entry name" value="WD40 REPEAT PROTEIN"/>
    <property type="match status" value="1"/>
</dbReference>
<organism evidence="1">
    <name type="scientific">Aureoumbra lagunensis</name>
    <dbReference type="NCBI Taxonomy" id="44058"/>
    <lineage>
        <taxon>Eukaryota</taxon>
        <taxon>Sar</taxon>
        <taxon>Stramenopiles</taxon>
        <taxon>Ochrophyta</taxon>
        <taxon>Pelagophyceae</taxon>
        <taxon>Pelagomonadales</taxon>
        <taxon>Aureoumbra</taxon>
    </lineage>
</organism>
<dbReference type="GO" id="GO:0000398">
    <property type="term" value="P:mRNA splicing, via spliceosome"/>
    <property type="evidence" value="ECO:0007669"/>
    <property type="project" value="InterPro"/>
</dbReference>
<sequence>MKRERGDEIINLGGLGGRVQVSGEEMVRRVVLPFLQDRGLRKSVETLVEESGIRPTPTRKKKEKLLNDINKGNWVDVLEAMNAFDIPSTICTATKKMIALDLQQQGHNELAQRLYQGDTLAATFAAEKEKVLRIIEKDMICQQVDSNDDLSLEMLIGQALQWQVHVHGQTEIGLSIPPCQETHLDKAPSRVAGSIRLGGSRACAAIFLTTIQKEALVIGSSDGIIEIYDPITCRLRLDLDFQANDEFMAHEDAICDDGLLVSFDSSLLASRSIDHTIKLWRLACGDCLRTWRLPTNISAMSFFFDVLAIASASDIILLGIKSGAQLATLKYDAITSMTFFSDAGLLLTSSDKDSGQIAFWPPTVGGRAEKSTPLPSSTPVILNASSLGTHQTRLAECAALLPLRRQQNKTTNHEHNAKKSKLSSCKFLFIPKKIANPVLEISLEFTGRSTISRSIHFPQGNHSIKIISAATSNPNDSWLFCLSSDSHLFAFDLQKNDPPHILNLISPSPSLSYQEGTTTSTTRTTAARQITGLAVHHHRNHIATFGDSDILRLWKP</sequence>
<dbReference type="AlphaFoldDB" id="A0A7S3NLJ3"/>
<reference evidence="1" key="1">
    <citation type="submission" date="2021-01" db="EMBL/GenBank/DDBJ databases">
        <authorList>
            <person name="Corre E."/>
            <person name="Pelletier E."/>
            <person name="Niang G."/>
            <person name="Scheremetjew M."/>
            <person name="Finn R."/>
            <person name="Kale V."/>
            <person name="Holt S."/>
            <person name="Cochrane G."/>
            <person name="Meng A."/>
            <person name="Brown T."/>
            <person name="Cohen L."/>
        </authorList>
    </citation>
    <scope>NUCLEOTIDE SEQUENCE</scope>
    <source>
        <strain evidence="1">CCMP1510</strain>
    </source>
</reference>
<dbReference type="SMART" id="SM00320">
    <property type="entry name" value="WD40"/>
    <property type="match status" value="5"/>
</dbReference>
<dbReference type="SUPFAM" id="SSF50978">
    <property type="entry name" value="WD40 repeat-like"/>
    <property type="match status" value="1"/>
</dbReference>
<dbReference type="Gene3D" id="2.130.10.10">
    <property type="entry name" value="YVTN repeat-like/Quinoprotein amine dehydrogenase"/>
    <property type="match status" value="1"/>
</dbReference>
<evidence type="ECO:0000313" key="1">
    <source>
        <dbReference type="EMBL" id="CAE0368444.1"/>
    </source>
</evidence>
<dbReference type="InterPro" id="IPR036322">
    <property type="entry name" value="WD40_repeat_dom_sf"/>
</dbReference>
<protein>
    <recommendedName>
        <fullName evidence="2">LisH domain-containing protein</fullName>
    </recommendedName>
</protein>